<accession>A0A1X9T0Q9</accession>
<feature type="region of interest" description="Disordered" evidence="2">
    <location>
        <begin position="337"/>
        <end position="373"/>
    </location>
</feature>
<evidence type="ECO:0000256" key="2">
    <source>
        <dbReference type="SAM" id="MobiDB-lite"/>
    </source>
</evidence>
<keyword evidence="1" id="KW-0175">Coiled coil</keyword>
<dbReference type="RefSeq" id="WP_086333569.1">
    <property type="nucleotide sequence ID" value="NZ_CP018791.1"/>
</dbReference>
<evidence type="ECO:0000313" key="3">
    <source>
        <dbReference type="EMBL" id="ARR02065.1"/>
    </source>
</evidence>
<feature type="region of interest" description="Disordered" evidence="2">
    <location>
        <begin position="131"/>
        <end position="192"/>
    </location>
</feature>
<feature type="coiled-coil region" evidence="1">
    <location>
        <begin position="275"/>
        <end position="319"/>
    </location>
</feature>
<feature type="compositionally biased region" description="Basic and acidic residues" evidence="2">
    <location>
        <begin position="131"/>
        <end position="169"/>
    </location>
</feature>
<evidence type="ECO:0000256" key="1">
    <source>
        <dbReference type="SAM" id="Coils"/>
    </source>
</evidence>
<organism evidence="3 4">
    <name type="scientific">Campylobacter vicugnae</name>
    <dbReference type="NCBI Taxonomy" id="1660076"/>
    <lineage>
        <taxon>Bacteria</taxon>
        <taxon>Pseudomonadati</taxon>
        <taxon>Campylobacterota</taxon>
        <taxon>Epsilonproteobacteria</taxon>
        <taxon>Campylobacterales</taxon>
        <taxon>Campylobacteraceae</taxon>
        <taxon>Campylobacter</taxon>
    </lineage>
</organism>
<evidence type="ECO:0000313" key="4">
    <source>
        <dbReference type="Proteomes" id="UP000194265"/>
    </source>
</evidence>
<reference evidence="3 4" key="1">
    <citation type="journal article" date="2017" name="Genome Biol. Evol.">
        <title>Comparative Genomic Analysis Identifies a Campylobacter Clade Deficient in Selenium Metabolism.</title>
        <authorList>
            <person name="Miller W.G."/>
            <person name="Yee E."/>
            <person name="Lopes B.S."/>
            <person name="Chapman M.H."/>
            <person name="Huynh S."/>
            <person name="Bono J.L."/>
            <person name="Parker C.T."/>
            <person name="Strachan N.J.C."/>
            <person name="Forbes K.J."/>
        </authorList>
    </citation>
    <scope>NUCLEOTIDE SEQUENCE [LARGE SCALE GENOMIC DNA]</scope>
    <source>
        <strain evidence="3 4">RM8964</strain>
    </source>
</reference>
<protein>
    <submittedName>
        <fullName evidence="3">Uncharacterized protein</fullName>
    </submittedName>
</protein>
<gene>
    <name evidence="3" type="ORF">CVIC8964_0650</name>
</gene>
<dbReference type="EMBL" id="CP018791">
    <property type="protein sequence ID" value="ARR02065.1"/>
    <property type="molecule type" value="Genomic_DNA"/>
</dbReference>
<dbReference type="Proteomes" id="UP000194265">
    <property type="component" value="Chromosome"/>
</dbReference>
<name>A0A1X9T0Q9_9BACT</name>
<sequence>MTINDFELEFGVNDFEFEIDTSTQTQVNEQVNEFQVKTKQEEMEEELKKNIDNLPKYATEALNALDEKEKIDKAMDEKIEILSEIRTPHEKRNFIEERINEAKSDENIKEALNALDEKEKIDKAMDALQKRHEQEKENLKKEFENKDGKDKQTQDSDNSKEKEKTEENSNAKNNNQGQQSTPKDEDYERALKEIEDRHAKELEDLQKRQDKNIDDFTKAINNLANATSIAKLLESLKEMDKALALIITNNKELVSLTDEQRLEKLELALKQNNSKEAVEELIKDLHKNIKTAQKGLDELELEKQNYVKLDRLNQKANKDPREVENLKKFMEKLDKETPNFKEHYPKTYEKSQKIIEKHKNQEHTKEKSQGMQR</sequence>
<proteinExistence type="predicted"/>
<dbReference type="AlphaFoldDB" id="A0A1X9T0Q9"/>
<feature type="compositionally biased region" description="Basic and acidic residues" evidence="2">
    <location>
        <begin position="182"/>
        <end position="192"/>
    </location>
</feature>
<dbReference type="STRING" id="1660074.CVIC8964_0650"/>
<dbReference type="OrthoDB" id="5351764at2"/>